<protein>
    <submittedName>
        <fullName evidence="5">Uncharacterized protein</fullName>
    </submittedName>
</protein>
<dbReference type="Gene3D" id="1.25.40.20">
    <property type="entry name" value="Ankyrin repeat-containing domain"/>
    <property type="match status" value="1"/>
</dbReference>
<evidence type="ECO:0000313" key="6">
    <source>
        <dbReference type="Proteomes" id="UP000191691"/>
    </source>
</evidence>
<feature type="compositionally biased region" description="Polar residues" evidence="4">
    <location>
        <begin position="201"/>
        <end position="210"/>
    </location>
</feature>
<proteinExistence type="predicted"/>
<dbReference type="Pfam" id="PF12796">
    <property type="entry name" value="Ank_2"/>
    <property type="match status" value="2"/>
</dbReference>
<feature type="compositionally biased region" description="Polar residues" evidence="4">
    <location>
        <begin position="52"/>
        <end position="64"/>
    </location>
</feature>
<feature type="compositionally biased region" description="Low complexity" evidence="4">
    <location>
        <begin position="82"/>
        <end position="99"/>
    </location>
</feature>
<sequence length="366" mass="39304">MTMLGEPLCIMITTPVLGENWANISDPVERRRAQNRIAQRGYRKRLRRGDENPTSQNSTQTEATAKSAAGGLSSPLDSKYCQPGAPQQQPAVGPQSSGQWPSQPYAHPHHHIQQQDPPQLPSDLHSYTSQLDQVGLTGSPWAQSLDEDTHQIFNLKTMGPGSDSLSTSPKNQAHPFQTSIDTDLLCSTPAPPLLHTPRGTPDSTGSSTTRGPDGAHGHTALHRAALYGHESVLAVLLQAGADPALPDSTGFTPLHLAAQQGHAGIVRLLLSSSPSRDLISWVTRKGETALHIAVQAQQPGVVRVLIEHSARAVNDQDWWGRTALHMACESNQQELVEMLVHAGAQLDIPDFEGQTRGCDGCIGAVL</sequence>
<feature type="repeat" description="ANK" evidence="3">
    <location>
        <begin position="319"/>
        <end position="351"/>
    </location>
</feature>
<gene>
    <name evidence="5" type="ORF">PENNAL_c0084G02085</name>
</gene>
<dbReference type="OMA" id="QRGYRKR"/>
<evidence type="ECO:0000256" key="3">
    <source>
        <dbReference type="PROSITE-ProRule" id="PRU00023"/>
    </source>
</evidence>
<dbReference type="PROSITE" id="PS50297">
    <property type="entry name" value="ANK_REP_REGION"/>
    <property type="match status" value="4"/>
</dbReference>
<organism evidence="5 6">
    <name type="scientific">Penicillium nalgiovense</name>
    <dbReference type="NCBI Taxonomy" id="60175"/>
    <lineage>
        <taxon>Eukaryota</taxon>
        <taxon>Fungi</taxon>
        <taxon>Dikarya</taxon>
        <taxon>Ascomycota</taxon>
        <taxon>Pezizomycotina</taxon>
        <taxon>Eurotiomycetes</taxon>
        <taxon>Eurotiomycetidae</taxon>
        <taxon>Eurotiales</taxon>
        <taxon>Aspergillaceae</taxon>
        <taxon>Penicillium</taxon>
    </lineage>
</organism>
<feature type="compositionally biased region" description="Polar residues" evidence="4">
    <location>
        <begin position="163"/>
        <end position="181"/>
    </location>
</feature>
<dbReference type="PRINTS" id="PR01415">
    <property type="entry name" value="ANKYRIN"/>
</dbReference>
<dbReference type="AlphaFoldDB" id="A0A1V6XG69"/>
<dbReference type="SUPFAM" id="SSF48403">
    <property type="entry name" value="Ankyrin repeat"/>
    <property type="match status" value="1"/>
</dbReference>
<dbReference type="CDD" id="cd14688">
    <property type="entry name" value="bZIP_YAP"/>
    <property type="match status" value="1"/>
</dbReference>
<dbReference type="PANTHER" id="PTHR24173">
    <property type="entry name" value="ANKYRIN REPEAT CONTAINING"/>
    <property type="match status" value="1"/>
</dbReference>
<dbReference type="InterPro" id="IPR036770">
    <property type="entry name" value="Ankyrin_rpt-contain_sf"/>
</dbReference>
<feature type="repeat" description="ANK" evidence="3">
    <location>
        <begin position="249"/>
        <end position="281"/>
    </location>
</feature>
<feature type="region of interest" description="Disordered" evidence="4">
    <location>
        <begin position="154"/>
        <end position="217"/>
    </location>
</feature>
<dbReference type="Proteomes" id="UP000191691">
    <property type="component" value="Unassembled WGS sequence"/>
</dbReference>
<keyword evidence="6" id="KW-1185">Reference proteome</keyword>
<evidence type="ECO:0000256" key="4">
    <source>
        <dbReference type="SAM" id="MobiDB-lite"/>
    </source>
</evidence>
<dbReference type="STRING" id="60175.A0A1V6XG69"/>
<feature type="repeat" description="ANK" evidence="3">
    <location>
        <begin position="285"/>
        <end position="310"/>
    </location>
</feature>
<reference evidence="6" key="1">
    <citation type="journal article" date="2017" name="Nat. Microbiol.">
        <title>Global analysis of biosynthetic gene clusters reveals vast potential of secondary metabolite production in Penicillium species.</title>
        <authorList>
            <person name="Nielsen J.C."/>
            <person name="Grijseels S."/>
            <person name="Prigent S."/>
            <person name="Ji B."/>
            <person name="Dainat J."/>
            <person name="Nielsen K.F."/>
            <person name="Frisvad J.C."/>
            <person name="Workman M."/>
            <person name="Nielsen J."/>
        </authorList>
    </citation>
    <scope>NUCLEOTIDE SEQUENCE [LARGE SCALE GENOMIC DNA]</scope>
    <source>
        <strain evidence="6">IBT 13039</strain>
    </source>
</reference>
<comment type="caution">
    <text evidence="5">The sequence shown here is derived from an EMBL/GenBank/DDBJ whole genome shotgun (WGS) entry which is preliminary data.</text>
</comment>
<dbReference type="PANTHER" id="PTHR24173:SF74">
    <property type="entry name" value="ANKYRIN REPEAT DOMAIN-CONTAINING PROTEIN 16"/>
    <property type="match status" value="1"/>
</dbReference>
<feature type="region of interest" description="Disordered" evidence="4">
    <location>
        <begin position="32"/>
        <end position="125"/>
    </location>
</feature>
<keyword evidence="1" id="KW-0677">Repeat</keyword>
<dbReference type="EMBL" id="MOOB01000084">
    <property type="protein sequence ID" value="OQE74127.1"/>
    <property type="molecule type" value="Genomic_DNA"/>
</dbReference>
<evidence type="ECO:0000256" key="1">
    <source>
        <dbReference type="ARBA" id="ARBA00022737"/>
    </source>
</evidence>
<feature type="compositionally biased region" description="Low complexity" evidence="4">
    <location>
        <begin position="114"/>
        <end position="124"/>
    </location>
</feature>
<feature type="repeat" description="ANK" evidence="3">
    <location>
        <begin position="216"/>
        <end position="248"/>
    </location>
</feature>
<evidence type="ECO:0000313" key="5">
    <source>
        <dbReference type="EMBL" id="OQE74127.1"/>
    </source>
</evidence>
<name>A0A1V6XG69_PENNA</name>
<keyword evidence="2 3" id="KW-0040">ANK repeat</keyword>
<dbReference type="OrthoDB" id="366390at2759"/>
<dbReference type="PROSITE" id="PS50088">
    <property type="entry name" value="ANK_REPEAT"/>
    <property type="match status" value="4"/>
</dbReference>
<dbReference type="SMART" id="SM00248">
    <property type="entry name" value="ANK"/>
    <property type="match status" value="4"/>
</dbReference>
<accession>A0A1V6XG69</accession>
<evidence type="ECO:0000256" key="2">
    <source>
        <dbReference type="ARBA" id="ARBA00023043"/>
    </source>
</evidence>
<dbReference type="InterPro" id="IPR002110">
    <property type="entry name" value="Ankyrin_rpt"/>
</dbReference>